<dbReference type="NCBIfam" id="TIGR01357">
    <property type="entry name" value="aroB"/>
    <property type="match status" value="1"/>
</dbReference>
<evidence type="ECO:0000256" key="6">
    <source>
        <dbReference type="ARBA" id="ARBA00022741"/>
    </source>
</evidence>
<gene>
    <name evidence="14" type="primary">aroB</name>
    <name evidence="14" type="ORF">ETU09_10045</name>
</gene>
<keyword evidence="7" id="KW-0862">Zinc</keyword>
<comment type="caution">
    <text evidence="14">The sequence shown here is derived from an EMBL/GenBank/DDBJ whole genome shotgun (WGS) entry which is preliminary data.</text>
</comment>
<dbReference type="Pfam" id="PF01761">
    <property type="entry name" value="DHQ_synthase"/>
    <property type="match status" value="1"/>
</dbReference>
<evidence type="ECO:0000256" key="9">
    <source>
        <dbReference type="ARBA" id="ARBA00023239"/>
    </source>
</evidence>
<dbReference type="EC" id="4.2.3.4" evidence="11"/>
<evidence type="ECO:0000256" key="1">
    <source>
        <dbReference type="ARBA" id="ARBA00001911"/>
    </source>
</evidence>
<sequence length="352" mass="39843">MSLINPIYYKKEGINQINSFIKKYNPSKIIFLVDENTHQYCLPKVIPEIEANSEIEIIEIESGEINKNLDTCKNLWEALTDLKIDRKGLIINLGGGVLTDMGGFVAHCYKRGIKFINIPTTLLAMVDASIGGKTGVDLGSHKNQVGIFVLPELVYIQPSFISTLSHEQKLSGFAEIIKHGLIADQEYWNKVSSYKVIPFNDFEEIEELIHTSIEIKKKVVSEDFSESGIRKILNFGHTIGHAVESFFLEKETPILHGEGVALGMIVESYISVKKGLLQESDYLSIKEFLSVFYPKISLHKEYLGEILTFMYNDKKNSNKEIKFVLLEKIGKAIFDVSVEEDLIKEALLKYIN</sequence>
<comment type="cofactor">
    <cofactor evidence="3">
        <name>Zn(2+)</name>
        <dbReference type="ChEBI" id="CHEBI:29105"/>
    </cofactor>
</comment>
<dbReference type="Pfam" id="PF24621">
    <property type="entry name" value="DHQS_C"/>
    <property type="match status" value="1"/>
</dbReference>
<reference evidence="14 15" key="1">
    <citation type="submission" date="2019-02" db="EMBL/GenBank/DDBJ databases">
        <title>Apibacter muscae sp. nov.: a novel member of the house fly microbiota.</title>
        <authorList>
            <person name="Park R."/>
        </authorList>
    </citation>
    <scope>NUCLEOTIDE SEQUENCE [LARGE SCALE GENOMIC DNA]</scope>
    <source>
        <strain evidence="14 15">AL1</strain>
    </source>
</reference>
<keyword evidence="5" id="KW-0479">Metal-binding</keyword>
<evidence type="ECO:0000313" key="15">
    <source>
        <dbReference type="Proteomes" id="UP000319499"/>
    </source>
</evidence>
<dbReference type="CDD" id="cd08195">
    <property type="entry name" value="DHQS"/>
    <property type="match status" value="1"/>
</dbReference>
<evidence type="ECO:0000256" key="4">
    <source>
        <dbReference type="ARBA" id="ARBA00003485"/>
    </source>
</evidence>
<evidence type="ECO:0000256" key="11">
    <source>
        <dbReference type="NCBIfam" id="TIGR01357"/>
    </source>
</evidence>
<evidence type="ECO:0000256" key="5">
    <source>
        <dbReference type="ARBA" id="ARBA00022723"/>
    </source>
</evidence>
<dbReference type="GO" id="GO:0009423">
    <property type="term" value="P:chorismate biosynthetic process"/>
    <property type="evidence" value="ECO:0007669"/>
    <property type="project" value="UniProtKB-UniRule"/>
</dbReference>
<comment type="function">
    <text evidence="4">Catalyzes the conversion of 3-deoxy-D-arabino-heptulosonate 7-phosphate (DAHP) to dehydroquinate (DHQ).</text>
</comment>
<dbReference type="SUPFAM" id="SSF56796">
    <property type="entry name" value="Dehydroquinate synthase-like"/>
    <property type="match status" value="1"/>
</dbReference>
<dbReference type="Proteomes" id="UP000319499">
    <property type="component" value="Unassembled WGS sequence"/>
</dbReference>
<dbReference type="PANTHER" id="PTHR43622">
    <property type="entry name" value="3-DEHYDROQUINATE SYNTHASE"/>
    <property type="match status" value="1"/>
</dbReference>
<keyword evidence="9 14" id="KW-0456">Lyase</keyword>
<keyword evidence="15" id="KW-1185">Reference proteome</keyword>
<dbReference type="GO" id="GO:0009073">
    <property type="term" value="P:aromatic amino acid family biosynthetic process"/>
    <property type="evidence" value="ECO:0007669"/>
    <property type="project" value="InterPro"/>
</dbReference>
<evidence type="ECO:0000256" key="10">
    <source>
        <dbReference type="ARBA" id="ARBA00023285"/>
    </source>
</evidence>
<feature type="domain" description="3-dehydroquinate synthase C-terminal" evidence="13">
    <location>
        <begin position="172"/>
        <end position="316"/>
    </location>
</feature>
<dbReference type="GO" id="GO:0046872">
    <property type="term" value="F:metal ion binding"/>
    <property type="evidence" value="ECO:0007669"/>
    <property type="project" value="UniProtKB-KW"/>
</dbReference>
<dbReference type="InterPro" id="IPR030963">
    <property type="entry name" value="DHQ_synth_fam"/>
</dbReference>
<dbReference type="GO" id="GO:0005737">
    <property type="term" value="C:cytoplasm"/>
    <property type="evidence" value="ECO:0007669"/>
    <property type="project" value="InterPro"/>
</dbReference>
<proteinExistence type="predicted"/>
<dbReference type="InterPro" id="IPR056179">
    <property type="entry name" value="DHQS_C"/>
</dbReference>
<organism evidence="14 15">
    <name type="scientific">Apibacter muscae</name>
    <dbReference type="NCBI Taxonomy" id="2509004"/>
    <lineage>
        <taxon>Bacteria</taxon>
        <taxon>Pseudomonadati</taxon>
        <taxon>Bacteroidota</taxon>
        <taxon>Flavobacteriia</taxon>
        <taxon>Flavobacteriales</taxon>
        <taxon>Weeksellaceae</taxon>
        <taxon>Apibacter</taxon>
    </lineage>
</organism>
<keyword evidence="6" id="KW-0547">Nucleotide-binding</keyword>
<feature type="domain" description="3-dehydroquinate synthase N-terminal" evidence="12">
    <location>
        <begin position="58"/>
        <end position="168"/>
    </location>
</feature>
<dbReference type="GO" id="GO:0000166">
    <property type="term" value="F:nucleotide binding"/>
    <property type="evidence" value="ECO:0007669"/>
    <property type="project" value="UniProtKB-KW"/>
</dbReference>
<accession>A0A563D738</accession>
<evidence type="ECO:0000313" key="14">
    <source>
        <dbReference type="EMBL" id="TWP26038.1"/>
    </source>
</evidence>
<comment type="cofactor">
    <cofactor evidence="2">
        <name>Co(2+)</name>
        <dbReference type="ChEBI" id="CHEBI:48828"/>
    </cofactor>
</comment>
<dbReference type="InterPro" id="IPR016037">
    <property type="entry name" value="DHQ_synth_AroB"/>
</dbReference>
<dbReference type="InterPro" id="IPR050071">
    <property type="entry name" value="Dehydroquinate_synthase"/>
</dbReference>
<keyword evidence="10" id="KW-0170">Cobalt</keyword>
<evidence type="ECO:0000256" key="2">
    <source>
        <dbReference type="ARBA" id="ARBA00001941"/>
    </source>
</evidence>
<dbReference type="InterPro" id="IPR030960">
    <property type="entry name" value="DHQS/DOIS_N"/>
</dbReference>
<keyword evidence="8" id="KW-0520">NAD</keyword>
<dbReference type="OrthoDB" id="9806583at2"/>
<protein>
    <recommendedName>
        <fullName evidence="11">3-dehydroquinate synthase</fullName>
        <ecNumber evidence="11">4.2.3.4</ecNumber>
    </recommendedName>
</protein>
<dbReference type="RefSeq" id="WP_146293454.1">
    <property type="nucleotide sequence ID" value="NZ_SELH01000026.1"/>
</dbReference>
<evidence type="ECO:0000256" key="3">
    <source>
        <dbReference type="ARBA" id="ARBA00001947"/>
    </source>
</evidence>
<evidence type="ECO:0000259" key="12">
    <source>
        <dbReference type="Pfam" id="PF01761"/>
    </source>
</evidence>
<dbReference type="PIRSF" id="PIRSF001455">
    <property type="entry name" value="DHQ_synth"/>
    <property type="match status" value="1"/>
</dbReference>
<dbReference type="GO" id="GO:0003856">
    <property type="term" value="F:3-dehydroquinate synthase activity"/>
    <property type="evidence" value="ECO:0007669"/>
    <property type="project" value="UniProtKB-UniRule"/>
</dbReference>
<name>A0A563D738_9FLAO</name>
<dbReference type="FunFam" id="3.40.50.1970:FF:000007">
    <property type="entry name" value="Pentafunctional AROM polypeptide"/>
    <property type="match status" value="1"/>
</dbReference>
<dbReference type="AlphaFoldDB" id="A0A563D738"/>
<comment type="cofactor">
    <cofactor evidence="1">
        <name>NAD(+)</name>
        <dbReference type="ChEBI" id="CHEBI:57540"/>
    </cofactor>
</comment>
<dbReference type="Gene3D" id="1.20.1090.10">
    <property type="entry name" value="Dehydroquinate synthase-like - alpha domain"/>
    <property type="match status" value="1"/>
</dbReference>
<evidence type="ECO:0000256" key="8">
    <source>
        <dbReference type="ARBA" id="ARBA00023027"/>
    </source>
</evidence>
<dbReference type="EMBL" id="SELH01000026">
    <property type="protein sequence ID" value="TWP26038.1"/>
    <property type="molecule type" value="Genomic_DNA"/>
</dbReference>
<evidence type="ECO:0000259" key="13">
    <source>
        <dbReference type="Pfam" id="PF24621"/>
    </source>
</evidence>
<evidence type="ECO:0000256" key="7">
    <source>
        <dbReference type="ARBA" id="ARBA00022833"/>
    </source>
</evidence>
<dbReference type="Gene3D" id="3.40.50.1970">
    <property type="match status" value="1"/>
</dbReference>
<dbReference type="PANTHER" id="PTHR43622:SF1">
    <property type="entry name" value="3-DEHYDROQUINATE SYNTHASE"/>
    <property type="match status" value="1"/>
</dbReference>